<gene>
    <name evidence="2" type="ORF">H8S17_10425</name>
</gene>
<dbReference type="EMBL" id="JACOPH010000008">
    <property type="protein sequence ID" value="MBC5714620.1"/>
    <property type="molecule type" value="Genomic_DNA"/>
</dbReference>
<sequence length="86" mass="9506">MSRNIKFCLAIVIYLIGLAVSVYVGGWVMLIQPIRGTITAYTLGTLTLRQLVINVIKCISSLTVAGLIWCIGYIASNHVYDSRDEE</sequence>
<dbReference type="Proteomes" id="UP000606720">
    <property type="component" value="Unassembled WGS sequence"/>
</dbReference>
<accession>A0A923LPB2</accession>
<protein>
    <submittedName>
        <fullName evidence="2">Phospho-N-acetylmuramoyl-pentapeptide-transferase</fullName>
    </submittedName>
</protein>
<feature type="transmembrane region" description="Helical" evidence="1">
    <location>
        <begin position="51"/>
        <end position="75"/>
    </location>
</feature>
<organism evidence="2 3">
    <name type="scientific">Roseburia zhanii</name>
    <dbReference type="NCBI Taxonomy" id="2763064"/>
    <lineage>
        <taxon>Bacteria</taxon>
        <taxon>Bacillati</taxon>
        <taxon>Bacillota</taxon>
        <taxon>Clostridia</taxon>
        <taxon>Lachnospirales</taxon>
        <taxon>Lachnospiraceae</taxon>
        <taxon>Roseburia</taxon>
    </lineage>
</organism>
<name>A0A923LPB2_9FIRM</name>
<keyword evidence="3" id="KW-1185">Reference proteome</keyword>
<dbReference type="RefSeq" id="WP_186867263.1">
    <property type="nucleotide sequence ID" value="NZ_JACOPH010000008.1"/>
</dbReference>
<evidence type="ECO:0000256" key="1">
    <source>
        <dbReference type="SAM" id="Phobius"/>
    </source>
</evidence>
<proteinExistence type="predicted"/>
<dbReference type="AlphaFoldDB" id="A0A923LPB2"/>
<evidence type="ECO:0000313" key="2">
    <source>
        <dbReference type="EMBL" id="MBC5714620.1"/>
    </source>
</evidence>
<keyword evidence="1" id="KW-0812">Transmembrane</keyword>
<comment type="caution">
    <text evidence="2">The sequence shown here is derived from an EMBL/GenBank/DDBJ whole genome shotgun (WGS) entry which is preliminary data.</text>
</comment>
<feature type="transmembrane region" description="Helical" evidence="1">
    <location>
        <begin position="7"/>
        <end position="31"/>
    </location>
</feature>
<reference evidence="2" key="1">
    <citation type="submission" date="2020-08" db="EMBL/GenBank/DDBJ databases">
        <title>Genome public.</title>
        <authorList>
            <person name="Liu C."/>
            <person name="Sun Q."/>
        </authorList>
    </citation>
    <scope>NUCLEOTIDE SEQUENCE</scope>
    <source>
        <strain evidence="2">BX1005</strain>
    </source>
</reference>
<keyword evidence="1" id="KW-0472">Membrane</keyword>
<keyword evidence="1" id="KW-1133">Transmembrane helix</keyword>
<evidence type="ECO:0000313" key="3">
    <source>
        <dbReference type="Proteomes" id="UP000606720"/>
    </source>
</evidence>